<dbReference type="InterPro" id="IPR005119">
    <property type="entry name" value="LysR_subst-bd"/>
</dbReference>
<comment type="caution">
    <text evidence="6">The sequence shown here is derived from an EMBL/GenBank/DDBJ whole genome shotgun (WGS) entry which is preliminary data.</text>
</comment>
<dbReference type="PANTHER" id="PTHR30118:SF15">
    <property type="entry name" value="TRANSCRIPTIONAL REGULATORY PROTEIN"/>
    <property type="match status" value="1"/>
</dbReference>
<evidence type="ECO:0000259" key="5">
    <source>
        <dbReference type="PROSITE" id="PS50931"/>
    </source>
</evidence>
<comment type="similarity">
    <text evidence="1">Belongs to the LysR transcriptional regulatory family.</text>
</comment>
<dbReference type="RefSeq" id="WP_119525447.1">
    <property type="nucleotide sequence ID" value="NZ_NRHC01000075.1"/>
</dbReference>
<proteinExistence type="inferred from homology"/>
<dbReference type="Proteomes" id="UP000265691">
    <property type="component" value="Unassembled WGS sequence"/>
</dbReference>
<dbReference type="InterPro" id="IPR000847">
    <property type="entry name" value="LysR_HTH_N"/>
</dbReference>
<dbReference type="GO" id="GO:0003677">
    <property type="term" value="F:DNA binding"/>
    <property type="evidence" value="ECO:0007669"/>
    <property type="project" value="UniProtKB-KW"/>
</dbReference>
<dbReference type="InterPro" id="IPR036390">
    <property type="entry name" value="WH_DNA-bd_sf"/>
</dbReference>
<evidence type="ECO:0000256" key="1">
    <source>
        <dbReference type="ARBA" id="ARBA00009437"/>
    </source>
</evidence>
<dbReference type="SUPFAM" id="SSF53850">
    <property type="entry name" value="Periplasmic binding protein-like II"/>
    <property type="match status" value="1"/>
</dbReference>
<feature type="domain" description="HTH lysR-type" evidence="5">
    <location>
        <begin position="7"/>
        <end position="64"/>
    </location>
</feature>
<dbReference type="Gene3D" id="1.10.10.10">
    <property type="entry name" value="Winged helix-like DNA-binding domain superfamily/Winged helix DNA-binding domain"/>
    <property type="match status" value="1"/>
</dbReference>
<dbReference type="PANTHER" id="PTHR30118">
    <property type="entry name" value="HTH-TYPE TRANSCRIPTIONAL REGULATOR LEUO-RELATED"/>
    <property type="match status" value="1"/>
</dbReference>
<keyword evidence="7" id="KW-1185">Reference proteome</keyword>
<dbReference type="InterPro" id="IPR050389">
    <property type="entry name" value="LysR-type_TF"/>
</dbReference>
<evidence type="ECO:0000313" key="6">
    <source>
        <dbReference type="EMBL" id="RIY31871.1"/>
    </source>
</evidence>
<dbReference type="AlphaFoldDB" id="A0A3A1Y350"/>
<reference evidence="6 7" key="1">
    <citation type="submission" date="2017-08" db="EMBL/GenBank/DDBJ databases">
        <title>Reclassification of Bisgaard taxon 37 and 44.</title>
        <authorList>
            <person name="Christensen H."/>
        </authorList>
    </citation>
    <scope>NUCLEOTIDE SEQUENCE [LARGE SCALE GENOMIC DNA]</scope>
    <source>
        <strain evidence="6 7">B96_3</strain>
    </source>
</reference>
<keyword evidence="4" id="KW-0804">Transcription</keyword>
<sequence>MSNIKNLDLNLLKALDALLDEQNVSRAAQKLNLTQPAVSSILAKLRDKFDDPLFIRTATGLMPTERALSLAEPVKRILHDIERLVAIPEFDPSLLERTFKIAATDNITRRLVLPLTQHLLKISPKIKIAFLSAQGRDLEELLRKGELDLVIVAESAMPVNLRAKVLYHEHYVCVMSKTHPLASQELDLEAFCAYQQVLVSYWGGNFQGATDLALREVNKQREVVLSINNFLLLPEILRKSDYIAIAPAHLVTANDELVVKKPPIEVKGYNKLMGWHERVHYDQVHKWLREQVVQIVEELERAEETLKSIAN</sequence>
<name>A0A3A1Y350_9GAMM</name>
<protein>
    <submittedName>
        <fullName evidence="6">Transcriptional regulator</fullName>
    </submittedName>
</protein>
<dbReference type="SUPFAM" id="SSF46785">
    <property type="entry name" value="Winged helix' DNA-binding domain"/>
    <property type="match status" value="1"/>
</dbReference>
<dbReference type="EMBL" id="NRHC01000075">
    <property type="protein sequence ID" value="RIY31871.1"/>
    <property type="molecule type" value="Genomic_DNA"/>
</dbReference>
<evidence type="ECO:0000256" key="3">
    <source>
        <dbReference type="ARBA" id="ARBA00023125"/>
    </source>
</evidence>
<dbReference type="Pfam" id="PF03466">
    <property type="entry name" value="LysR_substrate"/>
    <property type="match status" value="1"/>
</dbReference>
<dbReference type="OrthoDB" id="8557381at2"/>
<evidence type="ECO:0000256" key="2">
    <source>
        <dbReference type="ARBA" id="ARBA00023015"/>
    </source>
</evidence>
<dbReference type="InterPro" id="IPR036388">
    <property type="entry name" value="WH-like_DNA-bd_sf"/>
</dbReference>
<dbReference type="GO" id="GO:0003700">
    <property type="term" value="F:DNA-binding transcription factor activity"/>
    <property type="evidence" value="ECO:0007669"/>
    <property type="project" value="InterPro"/>
</dbReference>
<keyword evidence="3" id="KW-0238">DNA-binding</keyword>
<organism evidence="6 7">
    <name type="scientific">Psittacicella hinzii</name>
    <dbReference type="NCBI Taxonomy" id="2028575"/>
    <lineage>
        <taxon>Bacteria</taxon>
        <taxon>Pseudomonadati</taxon>
        <taxon>Pseudomonadota</taxon>
        <taxon>Gammaproteobacteria</taxon>
        <taxon>Pasteurellales</taxon>
        <taxon>Psittacicellaceae</taxon>
        <taxon>Psittacicella</taxon>
    </lineage>
</organism>
<dbReference type="PROSITE" id="PS50931">
    <property type="entry name" value="HTH_LYSR"/>
    <property type="match status" value="1"/>
</dbReference>
<gene>
    <name evidence="6" type="ORF">CKF54_05925</name>
</gene>
<accession>A0A3A1Y350</accession>
<keyword evidence="2" id="KW-0805">Transcription regulation</keyword>
<dbReference type="Pfam" id="PF00126">
    <property type="entry name" value="HTH_1"/>
    <property type="match status" value="1"/>
</dbReference>
<dbReference type="Gene3D" id="3.40.190.10">
    <property type="entry name" value="Periplasmic binding protein-like II"/>
    <property type="match status" value="2"/>
</dbReference>
<dbReference type="PRINTS" id="PR00039">
    <property type="entry name" value="HTHLYSR"/>
</dbReference>
<evidence type="ECO:0000313" key="7">
    <source>
        <dbReference type="Proteomes" id="UP000265691"/>
    </source>
</evidence>
<evidence type="ECO:0000256" key="4">
    <source>
        <dbReference type="ARBA" id="ARBA00023163"/>
    </source>
</evidence>